<accession>A0ABU3NPQ9</accession>
<dbReference type="NCBIfam" id="NF041539">
    <property type="entry name" value="choice_anch_R"/>
    <property type="match status" value="1"/>
</dbReference>
<keyword evidence="2" id="KW-1185">Reference proteome</keyword>
<evidence type="ECO:0000313" key="1">
    <source>
        <dbReference type="EMBL" id="MDT8898360.1"/>
    </source>
</evidence>
<protein>
    <submittedName>
        <fullName evidence="1">Choice-of-anchor R domain-containing protein</fullName>
    </submittedName>
</protein>
<dbReference type="EMBL" id="JAUHMF010000002">
    <property type="protein sequence ID" value="MDT8898360.1"/>
    <property type="molecule type" value="Genomic_DNA"/>
</dbReference>
<sequence>MSAPGVVLWARDEGAPQPLRLPMQVARLTWGLPGGARRARLQAPLPPGWSPRQAAEWGKTLLRCPLTVLNAAGDPCWWGYVHAVQVEQGQVGYRLSLDDLANRIAATYRLYAPPQDWVGETQQTPWVEDGRSQALWGIKERLLEVGASTPTQALAICAAVLRRSADPSGGAVTLTARASPRIVLEGRGWWETLTWVHVPRDLTFEGFTMPTEALQNLGRSTTETYLAQSFRLENGPQQLATAAFHGGMVGSPTDGLTLSLCQDAGGIPGAVLASATLPANQIYSGRAWLRFAFSTPPLLQPGVTYWLRLGRNGGFSSTAYYRFSMEDTNPYPRGQCLVYNGSAWVARAGGLGDSVFYLSAAASPAERLTAWLSGAAGQFLRRLELRATLAAVPPWPQDGLRTCAAAIQDLLDAGSATGDALTAVVTAERALVITPMPAAEAGVAVGVDGRGQVVTPEGAPWPLGPTALGEWARLRGDWPPQPLRLTHLAWTPERGLHLTNL</sequence>
<comment type="caution">
    <text evidence="1">The sequence shown here is derived from an EMBL/GenBank/DDBJ whole genome shotgun (WGS) entry which is preliminary data.</text>
</comment>
<dbReference type="Proteomes" id="UP001254165">
    <property type="component" value="Unassembled WGS sequence"/>
</dbReference>
<name>A0ABU3NPQ9_9CHLR</name>
<reference evidence="1 2" key="1">
    <citation type="submission" date="2023-07" db="EMBL/GenBank/DDBJ databases">
        <title>Novel species of Thermanaerothrix with wide hydrolytic capabilities.</title>
        <authorList>
            <person name="Zayulina K.S."/>
            <person name="Podosokorskaya O.A."/>
            <person name="Elcheninov A.G."/>
        </authorList>
    </citation>
    <scope>NUCLEOTIDE SEQUENCE [LARGE SCALE GENOMIC DNA]</scope>
    <source>
        <strain evidence="1 2">4228-RoL</strain>
    </source>
</reference>
<proteinExistence type="predicted"/>
<dbReference type="RefSeq" id="WP_315625019.1">
    <property type="nucleotide sequence ID" value="NZ_JAUHMF010000002.1"/>
</dbReference>
<organism evidence="1 2">
    <name type="scientific">Thermanaerothrix solaris</name>
    <dbReference type="NCBI Taxonomy" id="3058434"/>
    <lineage>
        <taxon>Bacteria</taxon>
        <taxon>Bacillati</taxon>
        <taxon>Chloroflexota</taxon>
        <taxon>Anaerolineae</taxon>
        <taxon>Anaerolineales</taxon>
        <taxon>Anaerolineaceae</taxon>
        <taxon>Thermanaerothrix</taxon>
    </lineage>
</organism>
<evidence type="ECO:0000313" key="2">
    <source>
        <dbReference type="Proteomes" id="UP001254165"/>
    </source>
</evidence>
<gene>
    <name evidence="1" type="ORF">QYE77_08785</name>
</gene>